<name>A0A182FUH7_ANOAL</name>
<dbReference type="STRING" id="7167.A0A182FUH7"/>
<dbReference type="SUPFAM" id="SSF50494">
    <property type="entry name" value="Trypsin-like serine proteases"/>
    <property type="match status" value="1"/>
</dbReference>
<dbReference type="Pfam" id="PF00089">
    <property type="entry name" value="Trypsin"/>
    <property type="match status" value="1"/>
</dbReference>
<evidence type="ECO:0000313" key="4">
    <source>
        <dbReference type="Proteomes" id="UP000069272"/>
    </source>
</evidence>
<organism evidence="3 4">
    <name type="scientific">Anopheles albimanus</name>
    <name type="common">New world malaria mosquito</name>
    <dbReference type="NCBI Taxonomy" id="7167"/>
    <lineage>
        <taxon>Eukaryota</taxon>
        <taxon>Metazoa</taxon>
        <taxon>Ecdysozoa</taxon>
        <taxon>Arthropoda</taxon>
        <taxon>Hexapoda</taxon>
        <taxon>Insecta</taxon>
        <taxon>Pterygota</taxon>
        <taxon>Neoptera</taxon>
        <taxon>Endopterygota</taxon>
        <taxon>Diptera</taxon>
        <taxon>Nematocera</taxon>
        <taxon>Culicoidea</taxon>
        <taxon>Culicidae</taxon>
        <taxon>Anophelinae</taxon>
        <taxon>Anopheles</taxon>
    </lineage>
</organism>
<proteinExistence type="inferred from homology"/>
<evidence type="ECO:0000313" key="3">
    <source>
        <dbReference type="EnsemblMetazoa" id="AALB010212-PA"/>
    </source>
</evidence>
<feature type="region of interest" description="Disordered" evidence="2">
    <location>
        <begin position="38"/>
        <end position="90"/>
    </location>
</feature>
<dbReference type="PANTHER" id="PTHR24260">
    <property type="match status" value="1"/>
</dbReference>
<dbReference type="PANTHER" id="PTHR24260:SF135">
    <property type="entry name" value="CLIP DOMAIN-CONTAINING SERINE PROTEASE-RELATED"/>
    <property type="match status" value="1"/>
</dbReference>
<evidence type="ECO:0000256" key="1">
    <source>
        <dbReference type="ARBA" id="ARBA00024195"/>
    </source>
</evidence>
<dbReference type="VEuPathDB" id="VectorBase:AALB20_032849"/>
<dbReference type="GO" id="GO:0004252">
    <property type="term" value="F:serine-type endopeptidase activity"/>
    <property type="evidence" value="ECO:0007669"/>
    <property type="project" value="InterPro"/>
</dbReference>
<dbReference type="PROSITE" id="PS50240">
    <property type="entry name" value="TRYPSIN_DOM"/>
    <property type="match status" value="1"/>
</dbReference>
<dbReference type="GO" id="GO:0006508">
    <property type="term" value="P:proteolysis"/>
    <property type="evidence" value="ECO:0007669"/>
    <property type="project" value="InterPro"/>
</dbReference>
<protein>
    <submittedName>
        <fullName evidence="3">Uncharacterized protein</fullName>
    </submittedName>
</protein>
<dbReference type="InterPro" id="IPR051333">
    <property type="entry name" value="CLIP_Serine_Protease"/>
</dbReference>
<dbReference type="InterPro" id="IPR001254">
    <property type="entry name" value="Trypsin_dom"/>
</dbReference>
<keyword evidence="4" id="KW-1185">Reference proteome</keyword>
<dbReference type="SMART" id="SM00020">
    <property type="entry name" value="Tryp_SPc"/>
    <property type="match status" value="1"/>
</dbReference>
<evidence type="ECO:0000256" key="2">
    <source>
        <dbReference type="SAM" id="MobiDB-lite"/>
    </source>
</evidence>
<dbReference type="VEuPathDB" id="VectorBase:AALB010212"/>
<sequence>MTADIIVSVLLLQSVHKAHTRRDYDITKYYHDSPVDAQYNHPYHDNGTHHHDIPEDAQYNHPYHDNGTHHHDIPEDPQYNQPYHDDETHHQDTYSAHEKLFSAIEIKRYESFVPKTCGNHTRQNGTFGWTVLIGTGHFYRRCVGTLINDGFVLTAAYCVYEMKPSNITLFFGTINVAELPKCVNENYGCQQARAEQLWIHEDFVPGRNAFNVALIKAALVVKHDSKPFIYPICLPLNTTEDDTDPAKRHILRPRIYDTSNQIQERCGYSGVPIVVIDSYKLYHVVGVANHPVDCDRKRVKRDATPAMEYVEWILQILTEGKKHVEPWAAENEKQQLKKH</sequence>
<feature type="compositionally biased region" description="Basic and acidic residues" evidence="2">
    <location>
        <begin position="42"/>
        <end position="54"/>
    </location>
</feature>
<reference evidence="3" key="2">
    <citation type="submission" date="2022-08" db="UniProtKB">
        <authorList>
            <consortium name="EnsemblMetazoa"/>
        </authorList>
    </citation>
    <scope>IDENTIFICATION</scope>
    <source>
        <strain evidence="3">STECLA/ALBI9_A</strain>
    </source>
</reference>
<accession>A0A182FUH7</accession>
<dbReference type="InterPro" id="IPR009003">
    <property type="entry name" value="Peptidase_S1_PA"/>
</dbReference>
<dbReference type="AlphaFoldDB" id="A0A182FUH7"/>
<dbReference type="EnsemblMetazoa" id="AALB010212-RA">
    <property type="protein sequence ID" value="AALB010212-PA"/>
    <property type="gene ID" value="AALB010212"/>
</dbReference>
<dbReference type="Proteomes" id="UP000069272">
    <property type="component" value="Chromosome 3R"/>
</dbReference>
<feature type="compositionally biased region" description="Basic and acidic residues" evidence="2">
    <location>
        <begin position="62"/>
        <end position="74"/>
    </location>
</feature>
<dbReference type="InterPro" id="IPR043504">
    <property type="entry name" value="Peptidase_S1_PA_chymotrypsin"/>
</dbReference>
<reference evidence="3 4" key="1">
    <citation type="journal article" date="2017" name="G3 (Bethesda)">
        <title>The Physical Genome Mapping of Anopheles albimanus Corrected Scaffold Misassemblies and Identified Interarm Rearrangements in Genus Anopheles.</title>
        <authorList>
            <person name="Artemov G.N."/>
            <person name="Peery A.N."/>
            <person name="Jiang X."/>
            <person name="Tu Z."/>
            <person name="Stegniy V.N."/>
            <person name="Sharakhova M.V."/>
            <person name="Sharakhov I.V."/>
        </authorList>
    </citation>
    <scope>NUCLEOTIDE SEQUENCE [LARGE SCALE GENOMIC DNA]</scope>
    <source>
        <strain evidence="3 4">ALBI9_A</strain>
    </source>
</reference>
<dbReference type="Gene3D" id="2.40.10.10">
    <property type="entry name" value="Trypsin-like serine proteases"/>
    <property type="match status" value="1"/>
</dbReference>
<comment type="similarity">
    <text evidence="1">Belongs to the peptidase S1 family. CLIP subfamily.</text>
</comment>